<dbReference type="EMBL" id="QZCE01000002">
    <property type="protein sequence ID" value="NEZ64804.1"/>
    <property type="molecule type" value="Genomic_DNA"/>
</dbReference>
<name>A0A6M0S8J0_9CYAN</name>
<dbReference type="Proteomes" id="UP000473574">
    <property type="component" value="Unassembled WGS sequence"/>
</dbReference>
<accession>A0A6M0S8J0</accession>
<evidence type="ECO:0000313" key="1">
    <source>
        <dbReference type="EMBL" id="NEZ64804.1"/>
    </source>
</evidence>
<reference evidence="1 2" key="1">
    <citation type="journal article" date="2020" name="Microb. Ecol.">
        <title>Ecogenomics of the Marine Benthic Filamentous Cyanobacterium Adonisia.</title>
        <authorList>
            <person name="Walter J.M."/>
            <person name="Coutinho F.H."/>
            <person name="Leomil L."/>
            <person name="Hargreaves P.I."/>
            <person name="Campeao M.E."/>
            <person name="Vieira V.V."/>
            <person name="Silva B.S."/>
            <person name="Fistarol G.O."/>
            <person name="Salomon P.S."/>
            <person name="Sawabe T."/>
            <person name="Mino S."/>
            <person name="Hosokawa M."/>
            <person name="Miyashita H."/>
            <person name="Maruyama F."/>
            <person name="van Verk M.C."/>
            <person name="Dutilh B.E."/>
            <person name="Thompson C.C."/>
            <person name="Thompson F.L."/>
        </authorList>
    </citation>
    <scope>NUCLEOTIDE SEQUENCE [LARGE SCALE GENOMIC DNA]</scope>
    <source>
        <strain evidence="1 2">CCMR0082</strain>
    </source>
</reference>
<sequence>MVQEVTPDEFLADVTGNLDRAHRQLRSPAFREALYRHIHPQAEFAQLSLLRVLFSLEYDYRSNEDAQEEDDYKYFENIYWCALFLYQIGDVTDVLPMWRAKNIDMDTGCGFDVQFMVGAGPEETCAFLEQSEEPGAAQALDYIQASLQTGAFADLKGWHEGRVSYYADL</sequence>
<protein>
    <submittedName>
        <fullName evidence="1">Uncharacterized protein</fullName>
    </submittedName>
</protein>
<organism evidence="1 2">
    <name type="scientific">Adonisia turfae CCMR0082</name>
    <dbReference type="NCBI Taxonomy" id="2304604"/>
    <lineage>
        <taxon>Bacteria</taxon>
        <taxon>Bacillati</taxon>
        <taxon>Cyanobacteriota</taxon>
        <taxon>Adonisia</taxon>
        <taxon>Adonisia turfae</taxon>
    </lineage>
</organism>
<dbReference type="RefSeq" id="WP_163665364.1">
    <property type="nucleotide sequence ID" value="NZ_QZCE01000002.1"/>
</dbReference>
<comment type="caution">
    <text evidence="1">The sequence shown here is derived from an EMBL/GenBank/DDBJ whole genome shotgun (WGS) entry which is preliminary data.</text>
</comment>
<evidence type="ECO:0000313" key="2">
    <source>
        <dbReference type="Proteomes" id="UP000473574"/>
    </source>
</evidence>
<proteinExistence type="predicted"/>
<dbReference type="AlphaFoldDB" id="A0A6M0S8J0"/>
<gene>
    <name evidence="1" type="ORF">D0962_18770</name>
</gene>